<proteinExistence type="predicted"/>
<accession>A0A7G9B1K2</accession>
<dbReference type="InterPro" id="IPR052380">
    <property type="entry name" value="Viral_DNA_packaging_terminase"/>
</dbReference>
<name>A0A7G9B1K2_9FIRM</name>
<gene>
    <name evidence="2" type="ORF">H8790_07990</name>
</gene>
<dbReference type="PANTHER" id="PTHR39184">
    <property type="match status" value="1"/>
</dbReference>
<dbReference type="AlphaFoldDB" id="A0A7G9B1K2"/>
<sequence>MPTDGKRIYLPDLIGRGYGDFWRFKGRYRVVKGSRASKKSKTAALWFIYNMMKYPNSNTLVVRKTFATLRDSCYSDLRWATYRLEVSHLWDFTTSPLYAVYKPTGQRIFFRGLDDPMKITSISVPAGYLCWMWIEEAYEVDREEDFDMLLDYFGYPEKG</sequence>
<feature type="domain" description="Phage terminase large subunit N-terminal" evidence="1">
    <location>
        <begin position="27"/>
        <end position="154"/>
    </location>
</feature>
<dbReference type="InterPro" id="IPR027417">
    <property type="entry name" value="P-loop_NTPase"/>
</dbReference>
<dbReference type="KEGG" id="ohi:H8790_07990"/>
<dbReference type="PANTHER" id="PTHR39184:SF1">
    <property type="entry name" value="PBSX PHAGE TERMINASE LARGE SUBUNIT"/>
    <property type="match status" value="1"/>
</dbReference>
<evidence type="ECO:0000313" key="3">
    <source>
        <dbReference type="Proteomes" id="UP000515960"/>
    </source>
</evidence>
<dbReference type="Pfam" id="PF04466">
    <property type="entry name" value="Terminase_3"/>
    <property type="match status" value="1"/>
</dbReference>
<reference evidence="2 3" key="1">
    <citation type="submission" date="2020-08" db="EMBL/GenBank/DDBJ databases">
        <authorList>
            <person name="Liu C."/>
            <person name="Sun Q."/>
        </authorList>
    </citation>
    <scope>NUCLEOTIDE SEQUENCE [LARGE SCALE GENOMIC DNA]</scope>
    <source>
        <strain evidence="2 3">NSJ-62</strain>
    </source>
</reference>
<dbReference type="Gene3D" id="3.40.50.300">
    <property type="entry name" value="P-loop containing nucleotide triphosphate hydrolases"/>
    <property type="match status" value="1"/>
</dbReference>
<keyword evidence="3" id="KW-1185">Reference proteome</keyword>
<dbReference type="Proteomes" id="UP000515960">
    <property type="component" value="Chromosome"/>
</dbReference>
<dbReference type="InterPro" id="IPR035412">
    <property type="entry name" value="Terminase_L_N"/>
</dbReference>
<organism evidence="2 3">
    <name type="scientific">Oscillibacter hominis</name>
    <dbReference type="NCBI Taxonomy" id="2763056"/>
    <lineage>
        <taxon>Bacteria</taxon>
        <taxon>Bacillati</taxon>
        <taxon>Bacillota</taxon>
        <taxon>Clostridia</taxon>
        <taxon>Eubacteriales</taxon>
        <taxon>Oscillospiraceae</taxon>
        <taxon>Oscillibacter</taxon>
    </lineage>
</organism>
<protein>
    <recommendedName>
        <fullName evidence="1">Phage terminase large subunit N-terminal domain-containing protein</fullName>
    </recommendedName>
</protein>
<evidence type="ECO:0000259" key="1">
    <source>
        <dbReference type="Pfam" id="PF04466"/>
    </source>
</evidence>
<evidence type="ECO:0000313" key="2">
    <source>
        <dbReference type="EMBL" id="QNL43433.1"/>
    </source>
</evidence>
<dbReference type="EMBL" id="CP060490">
    <property type="protein sequence ID" value="QNL43433.1"/>
    <property type="molecule type" value="Genomic_DNA"/>
</dbReference>
<dbReference type="RefSeq" id="WP_187332024.1">
    <property type="nucleotide sequence ID" value="NZ_CP060490.1"/>
</dbReference>